<protein>
    <submittedName>
        <fullName evidence="7">Alpha/beta-hydrolase</fullName>
    </submittedName>
</protein>
<dbReference type="Proteomes" id="UP001219525">
    <property type="component" value="Unassembled WGS sequence"/>
</dbReference>
<evidence type="ECO:0000256" key="4">
    <source>
        <dbReference type="ARBA" id="ARBA00048461"/>
    </source>
</evidence>
<evidence type="ECO:0000256" key="3">
    <source>
        <dbReference type="ARBA" id="ARBA00047591"/>
    </source>
</evidence>
<keyword evidence="8" id="KW-1185">Reference proteome</keyword>
<evidence type="ECO:0000313" key="8">
    <source>
        <dbReference type="Proteomes" id="UP001219525"/>
    </source>
</evidence>
<reference evidence="7" key="1">
    <citation type="submission" date="2023-03" db="EMBL/GenBank/DDBJ databases">
        <title>Massive genome expansion in bonnet fungi (Mycena s.s.) driven by repeated elements and novel gene families across ecological guilds.</title>
        <authorList>
            <consortium name="Lawrence Berkeley National Laboratory"/>
            <person name="Harder C.B."/>
            <person name="Miyauchi S."/>
            <person name="Viragh M."/>
            <person name="Kuo A."/>
            <person name="Thoen E."/>
            <person name="Andreopoulos B."/>
            <person name="Lu D."/>
            <person name="Skrede I."/>
            <person name="Drula E."/>
            <person name="Henrissat B."/>
            <person name="Morin E."/>
            <person name="Kohler A."/>
            <person name="Barry K."/>
            <person name="LaButti K."/>
            <person name="Morin E."/>
            <person name="Salamov A."/>
            <person name="Lipzen A."/>
            <person name="Mereny Z."/>
            <person name="Hegedus B."/>
            <person name="Baldrian P."/>
            <person name="Stursova M."/>
            <person name="Weitz H."/>
            <person name="Taylor A."/>
            <person name="Grigoriev I.V."/>
            <person name="Nagy L.G."/>
            <person name="Martin F."/>
            <person name="Kauserud H."/>
        </authorList>
    </citation>
    <scope>NUCLEOTIDE SEQUENCE</scope>
    <source>
        <strain evidence="7">9144</strain>
    </source>
</reference>
<comment type="catalytic activity">
    <reaction evidence="3">
        <text>a diacylglycerol + H2O = a monoacylglycerol + a fatty acid + H(+)</text>
        <dbReference type="Rhea" id="RHEA:32731"/>
        <dbReference type="ChEBI" id="CHEBI:15377"/>
        <dbReference type="ChEBI" id="CHEBI:15378"/>
        <dbReference type="ChEBI" id="CHEBI:17408"/>
        <dbReference type="ChEBI" id="CHEBI:18035"/>
        <dbReference type="ChEBI" id="CHEBI:28868"/>
    </reaction>
</comment>
<evidence type="ECO:0000259" key="6">
    <source>
        <dbReference type="Pfam" id="PF01764"/>
    </source>
</evidence>
<dbReference type="SUPFAM" id="SSF53474">
    <property type="entry name" value="alpha/beta-Hydrolases"/>
    <property type="match status" value="1"/>
</dbReference>
<dbReference type="InterPro" id="IPR029058">
    <property type="entry name" value="AB_hydrolase_fold"/>
</dbReference>
<dbReference type="AlphaFoldDB" id="A0AAD6V9H9"/>
<organism evidence="7 8">
    <name type="scientific">Mycena pura</name>
    <dbReference type="NCBI Taxonomy" id="153505"/>
    <lineage>
        <taxon>Eukaryota</taxon>
        <taxon>Fungi</taxon>
        <taxon>Dikarya</taxon>
        <taxon>Basidiomycota</taxon>
        <taxon>Agaricomycotina</taxon>
        <taxon>Agaricomycetes</taxon>
        <taxon>Agaricomycetidae</taxon>
        <taxon>Agaricales</taxon>
        <taxon>Marasmiineae</taxon>
        <taxon>Mycenaceae</taxon>
        <taxon>Mycena</taxon>
    </lineage>
</organism>
<gene>
    <name evidence="7" type="ORF">GGX14DRAFT_652060</name>
</gene>
<dbReference type="InterPro" id="IPR051218">
    <property type="entry name" value="Sec_MonoDiacylglyc_Lipase"/>
</dbReference>
<feature type="chain" id="PRO_5042064614" evidence="5">
    <location>
        <begin position="20"/>
        <end position="292"/>
    </location>
</feature>
<comment type="caution">
    <text evidence="7">The sequence shown here is derived from an EMBL/GenBank/DDBJ whole genome shotgun (WGS) entry which is preliminary data.</text>
</comment>
<comment type="similarity">
    <text evidence="2">Belongs to the AB hydrolase superfamily. Lipase family. Class 3 subfamily.</text>
</comment>
<evidence type="ECO:0000256" key="5">
    <source>
        <dbReference type="SAM" id="SignalP"/>
    </source>
</evidence>
<dbReference type="GO" id="GO:0006629">
    <property type="term" value="P:lipid metabolic process"/>
    <property type="evidence" value="ECO:0007669"/>
    <property type="project" value="InterPro"/>
</dbReference>
<keyword evidence="5" id="KW-0732">Signal</keyword>
<dbReference type="PANTHER" id="PTHR45856">
    <property type="entry name" value="ALPHA/BETA-HYDROLASES SUPERFAMILY PROTEIN"/>
    <property type="match status" value="1"/>
</dbReference>
<accession>A0AAD6V9H9</accession>
<feature type="signal peptide" evidence="5">
    <location>
        <begin position="1"/>
        <end position="19"/>
    </location>
</feature>
<dbReference type="EMBL" id="JARJCW010000051">
    <property type="protein sequence ID" value="KAJ7203256.1"/>
    <property type="molecule type" value="Genomic_DNA"/>
</dbReference>
<dbReference type="CDD" id="cd00519">
    <property type="entry name" value="Lipase_3"/>
    <property type="match status" value="1"/>
</dbReference>
<dbReference type="Gene3D" id="3.40.50.1820">
    <property type="entry name" value="alpha/beta hydrolase"/>
    <property type="match status" value="1"/>
</dbReference>
<dbReference type="Pfam" id="PF01764">
    <property type="entry name" value="Lipase_3"/>
    <property type="match status" value="1"/>
</dbReference>
<sequence length="292" mass="31689">MYHRVAYLSLALVLSASHASPILTQRTVSIPASLFDDFVLYTKYSSAAYQLVCPSPLGKTLIRSFETGPTPGFIALDTTREEIIVSFRGTFSLADAVTDAKVLLAPFVSPGVIELSNVTVHRGFLDAFNNVAEDVLAAVRTELEKFPAYKVVVTGHSLGGAIAALAAPSLKTALPKANVKLFTFGQPRVGNRQYAQYVEDLIGVDNIFRAVHTLDGVPTMVPRLWGYEHFATEYWQFRDPLPFTPTPPCTTVTKCVGGEDPACSDSIPSTGINPFHLVYFGQVMAVNPQLCS</sequence>
<keyword evidence="1" id="KW-1015">Disulfide bond</keyword>
<evidence type="ECO:0000256" key="2">
    <source>
        <dbReference type="ARBA" id="ARBA00043996"/>
    </source>
</evidence>
<dbReference type="InterPro" id="IPR002921">
    <property type="entry name" value="Fungal_lipase-type"/>
</dbReference>
<evidence type="ECO:0000256" key="1">
    <source>
        <dbReference type="ARBA" id="ARBA00023157"/>
    </source>
</evidence>
<dbReference type="PANTHER" id="PTHR45856:SF25">
    <property type="entry name" value="FUNGAL LIPASE-LIKE DOMAIN-CONTAINING PROTEIN"/>
    <property type="match status" value="1"/>
</dbReference>
<name>A0AAD6V9H9_9AGAR</name>
<comment type="catalytic activity">
    <reaction evidence="4">
        <text>a monoacylglycerol + H2O = glycerol + a fatty acid + H(+)</text>
        <dbReference type="Rhea" id="RHEA:15245"/>
        <dbReference type="ChEBI" id="CHEBI:15377"/>
        <dbReference type="ChEBI" id="CHEBI:15378"/>
        <dbReference type="ChEBI" id="CHEBI:17408"/>
        <dbReference type="ChEBI" id="CHEBI:17754"/>
        <dbReference type="ChEBI" id="CHEBI:28868"/>
    </reaction>
</comment>
<feature type="domain" description="Fungal lipase-type" evidence="6">
    <location>
        <begin position="84"/>
        <end position="222"/>
    </location>
</feature>
<evidence type="ECO:0000313" key="7">
    <source>
        <dbReference type="EMBL" id="KAJ7203256.1"/>
    </source>
</evidence>
<proteinExistence type="inferred from homology"/>